<dbReference type="NCBIfam" id="TIGR00929">
    <property type="entry name" value="VirB4_CagE"/>
    <property type="match status" value="1"/>
</dbReference>
<evidence type="ECO:0000313" key="9">
    <source>
        <dbReference type="Proteomes" id="UP000813876"/>
    </source>
</evidence>
<evidence type="ECO:0000259" key="6">
    <source>
        <dbReference type="Pfam" id="PF03135"/>
    </source>
</evidence>
<evidence type="ECO:0000256" key="5">
    <source>
        <dbReference type="ARBA" id="ARBA00023635"/>
    </source>
</evidence>
<dbReference type="InterPro" id="IPR027417">
    <property type="entry name" value="P-loop_NTPase"/>
</dbReference>
<dbReference type="GeneID" id="69966419"/>
<accession>A0AAW5A2Q8</accession>
<name>A0AAW5A2Q8_PHOPO</name>
<organism evidence="8 9">
    <name type="scientific">Photobacterium phosphoreum</name>
    <dbReference type="NCBI Taxonomy" id="659"/>
    <lineage>
        <taxon>Bacteria</taxon>
        <taxon>Pseudomonadati</taxon>
        <taxon>Pseudomonadota</taxon>
        <taxon>Gammaproteobacteria</taxon>
        <taxon>Vibrionales</taxon>
        <taxon>Vibrionaceae</taxon>
        <taxon>Photobacterium</taxon>
    </lineage>
</organism>
<keyword evidence="2" id="KW-0547">Nucleotide-binding</keyword>
<evidence type="ECO:0000313" key="8">
    <source>
        <dbReference type="EMBL" id="MCF2303799.1"/>
    </source>
</evidence>
<evidence type="ECO:0000259" key="7">
    <source>
        <dbReference type="Pfam" id="PF19044"/>
    </source>
</evidence>
<feature type="domain" description="CagE TrbE VirB component of type IV transporter system central" evidence="6">
    <location>
        <begin position="180"/>
        <end position="372"/>
    </location>
</feature>
<dbReference type="SUPFAM" id="SSF52540">
    <property type="entry name" value="P-loop containing nucleoside triphosphate hydrolases"/>
    <property type="match status" value="1"/>
</dbReference>
<dbReference type="InterPro" id="IPR018145">
    <property type="entry name" value="CagE_TrbE_VirB_cntrl_dom"/>
</dbReference>
<dbReference type="RefSeq" id="WP_232573357.1">
    <property type="nucleotide sequence ID" value="NZ_NQLT01000023.1"/>
</dbReference>
<gene>
    <name evidence="8" type="ORF">GLP33_18940</name>
</gene>
<sequence length="809" mass="91075">MVAQPKYFDAINKECPLAQFIPYSSHLNENTLITKDGALVRIFKLDGTSFETKDNDDLTLAHNRLNSLYKGLSENNISLWSHIIRRKINASMNSQFNDAFSQHFDHCYNASFGESIMVNELYLTVVQRDETHAIKKKVQTNIDAIKKKIRLRLSDFDQYCHRLEANLEDYKISALSIKGHISEPLTFINYLLTGLWQPIRKPCGEISTAIGNARVAIDTDTIELHCNGQRKYLQGVDIKEYCNDSVTGMFDQLLYVDYEFILTQSFSFFTKKIATNYLETRKRRLSSSGDGAYTQIAALTLAKNDLTDGQFAMGEYHFSLMVMGDDRDAVKRHRSNAQKILSDIDMLSAPISIATDAAFFAQLPANWQYRPRVAGLTSRNFASFAPFHNFLIGKKDGNPWGQAVTRLKTLSGHPFFFNFHFTLPGEDNYGDEVAANTRMIGMTGSGKTVTLGLLYCQAQKYAQNTPFSTVFFDKDRGAEVMIRALGGHYLRIKDGQPTGFNPFQMQSTKSNVAFLKKFVRLLIESPQYPITPMDEDVISKAVDTVMNNDNASLKRLSGVYQNMTSGTSKDEIQSSIKLRLKKWCQGGEFGWVFDNPIDELDFNITTNIGIDGTDFLDNNDVRTPISLYLLHRMDEIIDGRRFMYVMDEAWKWVNDAAFSEFVGNKQLTIRKQNGLGVFATQLPSSLLDSPQGAALVQSCSTEIYLPNPKAVRSEYINGFGLSEKEFDVVKSLGEKSRLCLIKQGKNSAICSLAMPNMKDELTLLSAGTKELPLFDEAIEEVGNNPSDWIPVFLAKVKAHKAKSKAVITE</sequence>
<dbReference type="GO" id="GO:0005524">
    <property type="term" value="F:ATP binding"/>
    <property type="evidence" value="ECO:0007669"/>
    <property type="project" value="UniProtKB-KW"/>
</dbReference>
<evidence type="ECO:0000256" key="4">
    <source>
        <dbReference type="ARBA" id="ARBA00023026"/>
    </source>
</evidence>
<evidence type="ECO:0000256" key="1">
    <source>
        <dbReference type="ARBA" id="ARBA00006512"/>
    </source>
</evidence>
<dbReference type="Gene3D" id="1.10.8.730">
    <property type="match status" value="1"/>
</dbReference>
<dbReference type="Proteomes" id="UP000813876">
    <property type="component" value="Unassembled WGS sequence"/>
</dbReference>
<dbReference type="InterPro" id="IPR043964">
    <property type="entry name" value="P-loop_TraG"/>
</dbReference>
<evidence type="ECO:0000256" key="3">
    <source>
        <dbReference type="ARBA" id="ARBA00022840"/>
    </source>
</evidence>
<dbReference type="AlphaFoldDB" id="A0AAW5A2Q8"/>
<comment type="caution">
    <text evidence="8">The sequence shown here is derived from an EMBL/GenBank/DDBJ whole genome shotgun (WGS) entry which is preliminary data.</text>
</comment>
<reference evidence="8" key="1">
    <citation type="submission" date="2019-11" db="EMBL/GenBank/DDBJ databases">
        <title>Comparative genomics of photobacteria reveal adaptation to distinct habitats.</title>
        <authorList>
            <person name="Fuertes-Perez S."/>
            <person name="Hilgarth M."/>
            <person name="Vogel R.F."/>
        </authorList>
    </citation>
    <scope>NUCLEOTIDE SEQUENCE</scope>
    <source>
        <strain evidence="8">TMW2.2145</strain>
    </source>
</reference>
<proteinExistence type="inferred from homology"/>
<dbReference type="PANTHER" id="PTHR30121:SF12">
    <property type="entry name" value="TYPE IV SECRETION SYSTEM PROTEIN CAGE"/>
    <property type="match status" value="1"/>
</dbReference>
<dbReference type="InterPro" id="IPR051162">
    <property type="entry name" value="T4SS_component"/>
</dbReference>
<keyword evidence="3" id="KW-0067">ATP-binding</keyword>
<dbReference type="PANTHER" id="PTHR30121">
    <property type="entry name" value="UNCHARACTERIZED PROTEIN YJGR-RELATED"/>
    <property type="match status" value="1"/>
</dbReference>
<keyword evidence="4" id="KW-0843">Virulence</keyword>
<dbReference type="Pfam" id="PF19044">
    <property type="entry name" value="P-loop_TraG"/>
    <property type="match status" value="1"/>
</dbReference>
<comment type="similarity">
    <text evidence="1">Belongs to the TrbE/VirB4 family.</text>
</comment>
<dbReference type="EMBL" id="WMCP01000033">
    <property type="protein sequence ID" value="MCF2303799.1"/>
    <property type="molecule type" value="Genomic_DNA"/>
</dbReference>
<protein>
    <recommendedName>
        <fullName evidence="5">Type IV secretion system protein virB4</fullName>
    </recommendedName>
</protein>
<evidence type="ECO:0000256" key="2">
    <source>
        <dbReference type="ARBA" id="ARBA00022741"/>
    </source>
</evidence>
<feature type="domain" description="TraG P-loop" evidence="7">
    <location>
        <begin position="435"/>
        <end position="734"/>
    </location>
</feature>
<dbReference type="InterPro" id="IPR004346">
    <property type="entry name" value="CagE_TrbE_VirB"/>
</dbReference>
<dbReference type="Pfam" id="PF03135">
    <property type="entry name" value="CagE_TrbE_VirB"/>
    <property type="match status" value="1"/>
</dbReference>
<dbReference type="Gene3D" id="3.40.50.300">
    <property type="entry name" value="P-loop containing nucleotide triphosphate hydrolases"/>
    <property type="match status" value="1"/>
</dbReference>